<dbReference type="InterPro" id="IPR001138">
    <property type="entry name" value="Zn2Cys6_DnaBD"/>
</dbReference>
<keyword evidence="9" id="KW-1185">Reference proteome</keyword>
<comment type="caution">
    <text evidence="8">The sequence shown here is derived from an EMBL/GenBank/DDBJ whole genome shotgun (WGS) entry which is preliminary data.</text>
</comment>
<dbReference type="CDD" id="cd00067">
    <property type="entry name" value="GAL4"/>
    <property type="match status" value="1"/>
</dbReference>
<name>A0ABR0KIT9_9EURO</name>
<dbReference type="Gene3D" id="4.10.240.10">
    <property type="entry name" value="Zn(2)-C6 fungal-type DNA-binding domain"/>
    <property type="match status" value="1"/>
</dbReference>
<dbReference type="Proteomes" id="UP001345013">
    <property type="component" value="Unassembled WGS sequence"/>
</dbReference>
<feature type="compositionally biased region" description="Polar residues" evidence="6">
    <location>
        <begin position="707"/>
        <end position="716"/>
    </location>
</feature>
<evidence type="ECO:0000256" key="5">
    <source>
        <dbReference type="ARBA" id="ARBA00023242"/>
    </source>
</evidence>
<protein>
    <recommendedName>
        <fullName evidence="7">Zn(2)-C6 fungal-type domain-containing protein</fullName>
    </recommendedName>
</protein>
<organism evidence="8 9">
    <name type="scientific">Lithohypha guttulata</name>
    <dbReference type="NCBI Taxonomy" id="1690604"/>
    <lineage>
        <taxon>Eukaryota</taxon>
        <taxon>Fungi</taxon>
        <taxon>Dikarya</taxon>
        <taxon>Ascomycota</taxon>
        <taxon>Pezizomycotina</taxon>
        <taxon>Eurotiomycetes</taxon>
        <taxon>Chaetothyriomycetidae</taxon>
        <taxon>Chaetothyriales</taxon>
        <taxon>Trichomeriaceae</taxon>
        <taxon>Lithohypha</taxon>
    </lineage>
</organism>
<keyword evidence="5" id="KW-0539">Nucleus</keyword>
<dbReference type="SUPFAM" id="SSF57701">
    <property type="entry name" value="Zn2/Cys6 DNA-binding domain"/>
    <property type="match status" value="1"/>
</dbReference>
<evidence type="ECO:0000256" key="4">
    <source>
        <dbReference type="ARBA" id="ARBA00023163"/>
    </source>
</evidence>
<keyword evidence="3" id="KW-0238">DNA-binding</keyword>
<evidence type="ECO:0000313" key="9">
    <source>
        <dbReference type="Proteomes" id="UP001345013"/>
    </source>
</evidence>
<dbReference type="Pfam" id="PF11951">
    <property type="entry name" value="Fungal_trans_2"/>
    <property type="match status" value="1"/>
</dbReference>
<keyword evidence="2" id="KW-0805">Transcription regulation</keyword>
<dbReference type="Pfam" id="PF00172">
    <property type="entry name" value="Zn_clus"/>
    <property type="match status" value="1"/>
</dbReference>
<feature type="region of interest" description="Disordered" evidence="6">
    <location>
        <begin position="71"/>
        <end position="207"/>
    </location>
</feature>
<evidence type="ECO:0000256" key="6">
    <source>
        <dbReference type="SAM" id="MobiDB-lite"/>
    </source>
</evidence>
<comment type="subcellular location">
    <subcellularLocation>
        <location evidence="1">Nucleus</location>
    </subcellularLocation>
</comment>
<dbReference type="PROSITE" id="PS50048">
    <property type="entry name" value="ZN2_CY6_FUNGAL_2"/>
    <property type="match status" value="1"/>
</dbReference>
<gene>
    <name evidence="8" type="ORF">LTR24_002257</name>
</gene>
<sequence>MTCKKKRLKCDETKPTCVQCEKRNVECEGYKKDYKWRSFEETNKQSRVGKSKRAQITRFQSGFELQEFHQPAPVPEAAPPRSSDPASLSPGLQHAFSSATHAFTGAPPRRQTNALASPPRHFSPSQFEPLPILNPGFSPSDFDLPSPFPPSSNRPQGLREHGSSNSSLSTGSPNLTDLLLPGTDLRQAPDPSEMRPPMSPLPYQPSSAELKITPGIAIREDEEFDEEVIRNQTPSPMADMSGPKWTFRASSPAVSEASSTSSKSTNMSLIRAPPLDLGSAEMLMLRFDRETCGILSVKDGPSENPWRTLVWPLAKDSQALYHAISSMSALHGAANNPQLRLTGMAHMTRSISKLSAEMGQMSLDQALATALALALGEGWDDKISTGVQHLKGARTLLNTALVQRSRTIQPRQRSQEEARRLRFLCNTYVYLDVIARLSSSDEQESLPLETILDIVNQPFGSMEVEVDPLMGCATTLFPLIGRVASLIQQVRRTSTNSLIIVSEANELREQLLRWQPPDMNFVEQPEDPSSDVRHAVQTAEAYRRAILLHLHQAVPELSSESAHAQAKNILTTLAGTPLSSRTLILQIFPLIVGSCEMVALEDRQWVSQRWEAMLRRLSIVNVTSCWELVREVWRRRDSHIQDQARRLAARPAGRNVSPGLFIPPNLKRKMPTADAITDDAFFDAFGQDDILLRDTARRPPKRRLTFDASNSLSAGRTSGGHMTPLHRRHTDISISNLEPEYTVRGYLHWLGVMADWGWEVFLG</sequence>
<keyword evidence="4" id="KW-0804">Transcription</keyword>
<dbReference type="EMBL" id="JAVRRG010000018">
    <property type="protein sequence ID" value="KAK5097387.1"/>
    <property type="molecule type" value="Genomic_DNA"/>
</dbReference>
<feature type="region of interest" description="Disordered" evidence="6">
    <location>
        <begin position="707"/>
        <end position="726"/>
    </location>
</feature>
<reference evidence="8 9" key="1">
    <citation type="submission" date="2023-08" db="EMBL/GenBank/DDBJ databases">
        <title>Black Yeasts Isolated from many extreme environments.</title>
        <authorList>
            <person name="Coleine C."/>
            <person name="Stajich J.E."/>
            <person name="Selbmann L."/>
        </authorList>
    </citation>
    <scope>NUCLEOTIDE SEQUENCE [LARGE SCALE GENOMIC DNA]</scope>
    <source>
        <strain evidence="8 9">CCFEE 5885</strain>
    </source>
</reference>
<dbReference type="PANTHER" id="PTHR37534">
    <property type="entry name" value="TRANSCRIPTIONAL ACTIVATOR PROTEIN UGA3"/>
    <property type="match status" value="1"/>
</dbReference>
<proteinExistence type="predicted"/>
<dbReference type="PANTHER" id="PTHR37534:SF47">
    <property type="entry name" value="ZN(2)-C6 FUNGAL-TYPE DOMAIN-CONTAINING PROTEIN"/>
    <property type="match status" value="1"/>
</dbReference>
<evidence type="ECO:0000313" key="8">
    <source>
        <dbReference type="EMBL" id="KAK5097387.1"/>
    </source>
</evidence>
<evidence type="ECO:0000259" key="7">
    <source>
        <dbReference type="PROSITE" id="PS50048"/>
    </source>
</evidence>
<feature type="domain" description="Zn(2)-C6 fungal-type" evidence="7">
    <location>
        <begin position="1"/>
        <end position="27"/>
    </location>
</feature>
<accession>A0ABR0KIT9</accession>
<evidence type="ECO:0000256" key="1">
    <source>
        <dbReference type="ARBA" id="ARBA00004123"/>
    </source>
</evidence>
<dbReference type="InterPro" id="IPR036864">
    <property type="entry name" value="Zn2-C6_fun-type_DNA-bd_sf"/>
</dbReference>
<evidence type="ECO:0000256" key="3">
    <source>
        <dbReference type="ARBA" id="ARBA00023125"/>
    </source>
</evidence>
<evidence type="ECO:0000256" key="2">
    <source>
        <dbReference type="ARBA" id="ARBA00023015"/>
    </source>
</evidence>
<dbReference type="InterPro" id="IPR021858">
    <property type="entry name" value="Fun_TF"/>
</dbReference>
<feature type="compositionally biased region" description="Low complexity" evidence="6">
    <location>
        <begin position="163"/>
        <end position="176"/>
    </location>
</feature>